<sequence length="130" mass="14765">MMFSLDQITSAHSRVKSGADFPQYIRDLKAFGVSHYIAFVEDGHVNYHGTHQHVVQAPGKYDALVLSESLREDVFKEELLAHQLGKTDYPTFIRMCAETGISTWEVNIEKLTCTYFDIEGNLVLTEQIPI</sequence>
<evidence type="ECO:0000313" key="1">
    <source>
        <dbReference type="EMBL" id="MDU0809283.1"/>
    </source>
</evidence>
<dbReference type="InterPro" id="IPR036696">
    <property type="entry name" value="YdfO-like_sf"/>
</dbReference>
<proteinExistence type="predicted"/>
<dbReference type="Pfam" id="PF07166">
    <property type="entry name" value="DUF1398"/>
    <property type="match status" value="1"/>
</dbReference>
<name>A0ABU3TTV0_9BACT</name>
<accession>A0ABU3TTV0</accession>
<dbReference type="InterPro" id="IPR009833">
    <property type="entry name" value="DUF1398"/>
</dbReference>
<dbReference type="Gene3D" id="3.30.1810.10">
    <property type="entry name" value="YdfO-like"/>
    <property type="match status" value="1"/>
</dbReference>
<reference evidence="1 2" key="1">
    <citation type="submission" date="2023-09" db="EMBL/GenBank/DDBJ databases">
        <title>Aquirufa genomes.</title>
        <authorList>
            <person name="Pitt A."/>
        </authorList>
    </citation>
    <scope>NUCLEOTIDE SEQUENCE [LARGE SCALE GENOMIC DNA]</scope>
    <source>
        <strain evidence="1 2">LEOWEIH-7C</strain>
    </source>
</reference>
<organism evidence="1 2">
    <name type="scientific">Aquirufa regiilacus</name>
    <dbReference type="NCBI Taxonomy" id="3024868"/>
    <lineage>
        <taxon>Bacteria</taxon>
        <taxon>Pseudomonadati</taxon>
        <taxon>Bacteroidota</taxon>
        <taxon>Cytophagia</taxon>
        <taxon>Cytophagales</taxon>
        <taxon>Flectobacillaceae</taxon>
        <taxon>Aquirufa</taxon>
    </lineage>
</organism>
<dbReference type="RefSeq" id="WP_316070772.1">
    <property type="nucleotide sequence ID" value="NZ_JAVNWW010000004.1"/>
</dbReference>
<comment type="caution">
    <text evidence="1">The sequence shown here is derived from an EMBL/GenBank/DDBJ whole genome shotgun (WGS) entry which is preliminary data.</text>
</comment>
<dbReference type="Proteomes" id="UP001249959">
    <property type="component" value="Unassembled WGS sequence"/>
</dbReference>
<gene>
    <name evidence="1" type="ORF">PQG45_09575</name>
</gene>
<dbReference type="EMBL" id="JAVNWW010000004">
    <property type="protein sequence ID" value="MDU0809283.1"/>
    <property type="molecule type" value="Genomic_DNA"/>
</dbReference>
<protein>
    <submittedName>
        <fullName evidence="1">DUF1398 family protein</fullName>
    </submittedName>
</protein>
<keyword evidence="2" id="KW-1185">Reference proteome</keyword>
<evidence type="ECO:0000313" key="2">
    <source>
        <dbReference type="Proteomes" id="UP001249959"/>
    </source>
</evidence>
<dbReference type="SUPFAM" id="SSF160419">
    <property type="entry name" value="YdfO-like"/>
    <property type="match status" value="1"/>
</dbReference>